<evidence type="ECO:0000313" key="3">
    <source>
        <dbReference type="Proteomes" id="UP000478052"/>
    </source>
</evidence>
<evidence type="ECO:0000313" key="2">
    <source>
        <dbReference type="EMBL" id="KAF0710042.1"/>
    </source>
</evidence>
<feature type="domain" description="HAT C-terminal dimerisation" evidence="1">
    <location>
        <begin position="402"/>
        <end position="459"/>
    </location>
</feature>
<reference evidence="2 3" key="1">
    <citation type="submission" date="2019-08" db="EMBL/GenBank/DDBJ databases">
        <title>Whole genome of Aphis craccivora.</title>
        <authorList>
            <person name="Voronova N.V."/>
            <person name="Shulinski R.S."/>
            <person name="Bandarenka Y.V."/>
            <person name="Zhorov D.G."/>
            <person name="Warner D."/>
        </authorList>
    </citation>
    <scope>NUCLEOTIDE SEQUENCE [LARGE SCALE GENOMIC DNA]</scope>
    <source>
        <strain evidence="2">180601</strain>
        <tissue evidence="2">Whole Body</tissue>
    </source>
</reference>
<name>A0A6G0VUF1_APHCR</name>
<keyword evidence="3" id="KW-1185">Reference proteome</keyword>
<organism evidence="2 3">
    <name type="scientific">Aphis craccivora</name>
    <name type="common">Cowpea aphid</name>
    <dbReference type="NCBI Taxonomy" id="307492"/>
    <lineage>
        <taxon>Eukaryota</taxon>
        <taxon>Metazoa</taxon>
        <taxon>Ecdysozoa</taxon>
        <taxon>Arthropoda</taxon>
        <taxon>Hexapoda</taxon>
        <taxon>Insecta</taxon>
        <taxon>Pterygota</taxon>
        <taxon>Neoptera</taxon>
        <taxon>Paraneoptera</taxon>
        <taxon>Hemiptera</taxon>
        <taxon>Sternorrhyncha</taxon>
        <taxon>Aphidomorpha</taxon>
        <taxon>Aphidoidea</taxon>
        <taxon>Aphididae</taxon>
        <taxon>Aphidini</taxon>
        <taxon>Aphis</taxon>
        <taxon>Aphis</taxon>
    </lineage>
</organism>
<dbReference type="PANTHER" id="PTHR46289">
    <property type="entry name" value="52 KDA REPRESSOR OF THE INHIBITOR OF THE PROTEIN KINASE-LIKE PROTEIN-RELATED"/>
    <property type="match status" value="1"/>
</dbReference>
<protein>
    <submittedName>
        <fullName evidence="2">Zinc finger MYM-type protein 1-like</fullName>
    </submittedName>
</protein>
<dbReference type="InterPro" id="IPR012337">
    <property type="entry name" value="RNaseH-like_sf"/>
</dbReference>
<dbReference type="GO" id="GO:0046983">
    <property type="term" value="F:protein dimerization activity"/>
    <property type="evidence" value="ECO:0007669"/>
    <property type="project" value="InterPro"/>
</dbReference>
<dbReference type="SUPFAM" id="SSF53098">
    <property type="entry name" value="Ribonuclease H-like"/>
    <property type="match status" value="1"/>
</dbReference>
<dbReference type="Pfam" id="PF05699">
    <property type="entry name" value="Dimer_Tnp_hAT"/>
    <property type="match status" value="1"/>
</dbReference>
<proteinExistence type="predicted"/>
<gene>
    <name evidence="2" type="ORF">FWK35_00032506</name>
</gene>
<accession>A0A6G0VUF1</accession>
<sequence length="492" mass="56564">MDTILCVCGVNLSDLKNKLTTASNTISKNTMLMKDESLDTLHVESPNKSTLSKPIIDTNRDPCQGVKNAYYLLFNGFGPYQPKNYDFPKRGGRKNVCNAHILNLCLVDLSKKISHVRNVFGTLNTLHNFINASSKRQAVFDNIRSKLNIKMKDGPSTLKSLSDTHWSSRIDALESLIFNYKVVIDSLENISENDSIHGSDANSLLKSMKTFEFLFCVHFFKDIMSITNILSKYLQSSNIDYSSVQHMTKATIQELSNMRCEDKFDMIWNKANVMKIDNEICSSILSRKLKVPKKLVGGLKQNENCNVKDHYKINIYFQVLDTIISDMKERFKENDIHILNCMQDIIVNEPIKYTSFQDVNTMYGFNESELEAETKIFNRMYKSLNTENTIQSKIKYMRSGDNAVGFPTLAKLYKLFLTIPSNSAACERSFSCLRRLKNYLRSTMGQSRLNHLGILQIERERSLNINNDEVIKQFDSSIKPRRLNYELINTYE</sequence>
<dbReference type="PANTHER" id="PTHR46289:SF17">
    <property type="entry name" value="HAT C-TERMINAL DIMERISATION DOMAIN-CONTAINING PROTEIN"/>
    <property type="match status" value="1"/>
</dbReference>
<dbReference type="OrthoDB" id="6581673at2759"/>
<evidence type="ECO:0000259" key="1">
    <source>
        <dbReference type="Pfam" id="PF05699"/>
    </source>
</evidence>
<dbReference type="AlphaFoldDB" id="A0A6G0VUF1"/>
<dbReference type="InterPro" id="IPR008906">
    <property type="entry name" value="HATC_C_dom"/>
</dbReference>
<dbReference type="InterPro" id="IPR052958">
    <property type="entry name" value="IFN-induced_PKR_regulator"/>
</dbReference>
<dbReference type="EMBL" id="VUJU01011753">
    <property type="protein sequence ID" value="KAF0710042.1"/>
    <property type="molecule type" value="Genomic_DNA"/>
</dbReference>
<dbReference type="Proteomes" id="UP000478052">
    <property type="component" value="Unassembled WGS sequence"/>
</dbReference>
<comment type="caution">
    <text evidence="2">The sequence shown here is derived from an EMBL/GenBank/DDBJ whole genome shotgun (WGS) entry which is preliminary data.</text>
</comment>